<evidence type="ECO:0000313" key="8">
    <source>
        <dbReference type="Proteomes" id="UP001438707"/>
    </source>
</evidence>
<comment type="catalytic activity">
    <reaction evidence="1 5">
        <text>[protein]-peptidylproline (omega=180) = [protein]-peptidylproline (omega=0)</text>
        <dbReference type="Rhea" id="RHEA:16237"/>
        <dbReference type="Rhea" id="RHEA-COMP:10747"/>
        <dbReference type="Rhea" id="RHEA-COMP:10748"/>
        <dbReference type="ChEBI" id="CHEBI:83833"/>
        <dbReference type="ChEBI" id="CHEBI:83834"/>
        <dbReference type="EC" id="5.2.1.8"/>
    </reaction>
</comment>
<sequence length="136" mass="14728">MFAQVSSVRSVFPAAIARRSNVTRTVTTMGVTLKTTKEGDGTNFPKKGQTVTVHYTGTLTNGKKFDSSRDRNSPFEFKIGQGQVIRGWDEGVAQMSKGQRADLTCTPDYAYGSRGAAGVIPPDATLVFDVELISFK</sequence>
<name>A0AAW1QPF9_9CHLO</name>
<accession>A0AAW1QPF9</accession>
<dbReference type="FunFam" id="3.10.50.40:FF:000025">
    <property type="entry name" value="Peptidylprolyl isomerase"/>
    <property type="match status" value="1"/>
</dbReference>
<evidence type="ECO:0000256" key="3">
    <source>
        <dbReference type="ARBA" id="ARBA00023110"/>
    </source>
</evidence>
<dbReference type="AlphaFoldDB" id="A0AAW1QPF9"/>
<evidence type="ECO:0000256" key="2">
    <source>
        <dbReference type="ARBA" id="ARBA00013194"/>
    </source>
</evidence>
<dbReference type="Proteomes" id="UP001438707">
    <property type="component" value="Unassembled WGS sequence"/>
</dbReference>
<evidence type="ECO:0000259" key="6">
    <source>
        <dbReference type="PROSITE" id="PS50059"/>
    </source>
</evidence>
<dbReference type="EMBL" id="JALJOS010000029">
    <property type="protein sequence ID" value="KAK9822981.1"/>
    <property type="molecule type" value="Genomic_DNA"/>
</dbReference>
<dbReference type="SUPFAM" id="SSF54534">
    <property type="entry name" value="FKBP-like"/>
    <property type="match status" value="1"/>
</dbReference>
<dbReference type="EC" id="5.2.1.8" evidence="2 5"/>
<keyword evidence="8" id="KW-1185">Reference proteome</keyword>
<dbReference type="Pfam" id="PF00254">
    <property type="entry name" value="FKBP_C"/>
    <property type="match status" value="1"/>
</dbReference>
<evidence type="ECO:0000256" key="4">
    <source>
        <dbReference type="ARBA" id="ARBA00023235"/>
    </source>
</evidence>
<dbReference type="PANTHER" id="PTHR10516:SF443">
    <property type="entry name" value="FK506-BINDING PROTEIN 59-RELATED"/>
    <property type="match status" value="1"/>
</dbReference>
<keyword evidence="3 5" id="KW-0697">Rotamase</keyword>
<dbReference type="PROSITE" id="PS50059">
    <property type="entry name" value="FKBP_PPIASE"/>
    <property type="match status" value="1"/>
</dbReference>
<feature type="domain" description="PPIase FKBP-type" evidence="6">
    <location>
        <begin position="48"/>
        <end position="136"/>
    </location>
</feature>
<dbReference type="GO" id="GO:0005737">
    <property type="term" value="C:cytoplasm"/>
    <property type="evidence" value="ECO:0007669"/>
    <property type="project" value="TreeGrafter"/>
</dbReference>
<organism evidence="7 8">
    <name type="scientific">Apatococcus lobatus</name>
    <dbReference type="NCBI Taxonomy" id="904363"/>
    <lineage>
        <taxon>Eukaryota</taxon>
        <taxon>Viridiplantae</taxon>
        <taxon>Chlorophyta</taxon>
        <taxon>core chlorophytes</taxon>
        <taxon>Trebouxiophyceae</taxon>
        <taxon>Chlorellales</taxon>
        <taxon>Chlorellaceae</taxon>
        <taxon>Apatococcus</taxon>
    </lineage>
</organism>
<dbReference type="InterPro" id="IPR050689">
    <property type="entry name" value="FKBP-type_PPIase"/>
</dbReference>
<evidence type="ECO:0000313" key="7">
    <source>
        <dbReference type="EMBL" id="KAK9822981.1"/>
    </source>
</evidence>
<dbReference type="PANTHER" id="PTHR10516">
    <property type="entry name" value="PEPTIDYL-PROLYL CIS-TRANS ISOMERASE"/>
    <property type="match status" value="1"/>
</dbReference>
<reference evidence="7 8" key="1">
    <citation type="journal article" date="2024" name="Nat. Commun.">
        <title>Phylogenomics reveals the evolutionary origins of lichenization in chlorophyte algae.</title>
        <authorList>
            <person name="Puginier C."/>
            <person name="Libourel C."/>
            <person name="Otte J."/>
            <person name="Skaloud P."/>
            <person name="Haon M."/>
            <person name="Grisel S."/>
            <person name="Petersen M."/>
            <person name="Berrin J.G."/>
            <person name="Delaux P.M."/>
            <person name="Dal Grande F."/>
            <person name="Keller J."/>
        </authorList>
    </citation>
    <scope>NUCLEOTIDE SEQUENCE [LARGE SCALE GENOMIC DNA]</scope>
    <source>
        <strain evidence="7 8">SAG 2145</strain>
    </source>
</reference>
<dbReference type="Gene3D" id="3.10.50.40">
    <property type="match status" value="1"/>
</dbReference>
<proteinExistence type="predicted"/>
<comment type="caution">
    <text evidence="7">The sequence shown here is derived from an EMBL/GenBank/DDBJ whole genome shotgun (WGS) entry which is preliminary data.</text>
</comment>
<dbReference type="InterPro" id="IPR046357">
    <property type="entry name" value="PPIase_dom_sf"/>
</dbReference>
<dbReference type="GO" id="GO:0003755">
    <property type="term" value="F:peptidyl-prolyl cis-trans isomerase activity"/>
    <property type="evidence" value="ECO:0007669"/>
    <property type="project" value="UniProtKB-KW"/>
</dbReference>
<evidence type="ECO:0000256" key="1">
    <source>
        <dbReference type="ARBA" id="ARBA00000971"/>
    </source>
</evidence>
<dbReference type="InterPro" id="IPR001179">
    <property type="entry name" value="PPIase_FKBP_dom"/>
</dbReference>
<protein>
    <recommendedName>
        <fullName evidence="2 5">peptidylprolyl isomerase</fullName>
        <ecNumber evidence="2 5">5.2.1.8</ecNumber>
    </recommendedName>
</protein>
<keyword evidence="4 5" id="KW-0413">Isomerase</keyword>
<evidence type="ECO:0000256" key="5">
    <source>
        <dbReference type="PROSITE-ProRule" id="PRU00277"/>
    </source>
</evidence>
<gene>
    <name evidence="7" type="ORF">WJX74_010933</name>
</gene>